<gene>
    <name evidence="2" type="ORF">T12_682</name>
</gene>
<keyword evidence="1" id="KW-0472">Membrane</keyword>
<keyword evidence="1" id="KW-0812">Transmembrane</keyword>
<evidence type="ECO:0000313" key="2">
    <source>
        <dbReference type="EMBL" id="KRY23668.1"/>
    </source>
</evidence>
<keyword evidence="1" id="KW-1133">Transmembrane helix</keyword>
<protein>
    <submittedName>
        <fullName evidence="2">Uncharacterized protein</fullName>
    </submittedName>
</protein>
<reference evidence="2 3" key="1">
    <citation type="submission" date="2015-01" db="EMBL/GenBank/DDBJ databases">
        <title>Evolution of Trichinella species and genotypes.</title>
        <authorList>
            <person name="Korhonen P.K."/>
            <person name="Edoardo P."/>
            <person name="Giuseppe L.R."/>
            <person name="Gasser R.B."/>
        </authorList>
    </citation>
    <scope>NUCLEOTIDE SEQUENCE [LARGE SCALE GENOMIC DNA]</scope>
    <source>
        <strain evidence="2">ISS2496</strain>
    </source>
</reference>
<dbReference type="Proteomes" id="UP000054783">
    <property type="component" value="Unassembled WGS sequence"/>
</dbReference>
<feature type="transmembrane region" description="Helical" evidence="1">
    <location>
        <begin position="47"/>
        <end position="66"/>
    </location>
</feature>
<evidence type="ECO:0000313" key="3">
    <source>
        <dbReference type="Proteomes" id="UP000054783"/>
    </source>
</evidence>
<dbReference type="AlphaFoldDB" id="A0A0V1AG40"/>
<organism evidence="2 3">
    <name type="scientific">Trichinella patagoniensis</name>
    <dbReference type="NCBI Taxonomy" id="990121"/>
    <lineage>
        <taxon>Eukaryota</taxon>
        <taxon>Metazoa</taxon>
        <taxon>Ecdysozoa</taxon>
        <taxon>Nematoda</taxon>
        <taxon>Enoplea</taxon>
        <taxon>Dorylaimia</taxon>
        <taxon>Trichinellida</taxon>
        <taxon>Trichinellidae</taxon>
        <taxon>Trichinella</taxon>
    </lineage>
</organism>
<evidence type="ECO:0000256" key="1">
    <source>
        <dbReference type="SAM" id="Phobius"/>
    </source>
</evidence>
<accession>A0A0V1AG40</accession>
<keyword evidence="3" id="KW-1185">Reference proteome</keyword>
<comment type="caution">
    <text evidence="2">The sequence shown here is derived from an EMBL/GenBank/DDBJ whole genome shotgun (WGS) entry which is preliminary data.</text>
</comment>
<dbReference type="EMBL" id="JYDQ01000002">
    <property type="protein sequence ID" value="KRY23668.1"/>
    <property type="molecule type" value="Genomic_DNA"/>
</dbReference>
<proteinExistence type="predicted"/>
<name>A0A0V1AG40_9BILA</name>
<sequence length="77" mass="8649">MHIVYDFKAELAFHLSTRKIGQAHEARACSRESQQPTIVVQLRPHPIVSLLIISIILAFSSNYSPLCSLRCYSSSMS</sequence>